<dbReference type="SUPFAM" id="SSF48452">
    <property type="entry name" value="TPR-like"/>
    <property type="match status" value="1"/>
</dbReference>
<keyword evidence="9" id="KW-1185">Reference proteome</keyword>
<protein>
    <submittedName>
        <fullName evidence="8">Outer membrane protein</fullName>
    </submittedName>
</protein>
<feature type="domain" description="RagB/SusD" evidence="6">
    <location>
        <begin position="345"/>
        <end position="485"/>
    </location>
</feature>
<evidence type="ECO:0000259" key="7">
    <source>
        <dbReference type="Pfam" id="PF14322"/>
    </source>
</evidence>
<keyword evidence="3" id="KW-0732">Signal</keyword>
<dbReference type="GO" id="GO:0009279">
    <property type="term" value="C:cell outer membrane"/>
    <property type="evidence" value="ECO:0007669"/>
    <property type="project" value="UniProtKB-SubCell"/>
</dbReference>
<evidence type="ECO:0000259" key="6">
    <source>
        <dbReference type="Pfam" id="PF07980"/>
    </source>
</evidence>
<accession>A0A5K7S3M3</accession>
<feature type="domain" description="SusD-like N-terminal" evidence="7">
    <location>
        <begin position="109"/>
        <end position="227"/>
    </location>
</feature>
<dbReference type="EMBL" id="AP018694">
    <property type="protein sequence ID" value="BBE16080.1"/>
    <property type="molecule type" value="Genomic_DNA"/>
</dbReference>
<dbReference type="InterPro" id="IPR033985">
    <property type="entry name" value="SusD-like_N"/>
</dbReference>
<evidence type="ECO:0000256" key="2">
    <source>
        <dbReference type="ARBA" id="ARBA00006275"/>
    </source>
</evidence>
<dbReference type="AlphaFoldDB" id="A0A5K7S3M3"/>
<dbReference type="Pfam" id="PF07980">
    <property type="entry name" value="SusD_RagB"/>
    <property type="match status" value="1"/>
</dbReference>
<reference evidence="8" key="1">
    <citation type="journal article" date="2020" name="Int. J. Syst. Evol. Microbiol.">
        <title>Aquipluma nitroreducens gen. nov. sp. nov., a novel facultatively anaerobic bacterium isolated from a freshwater lake.</title>
        <authorList>
            <person name="Watanabe M."/>
            <person name="Kojima H."/>
            <person name="Fukui M."/>
        </authorList>
    </citation>
    <scope>NUCLEOTIDE SEQUENCE</scope>
    <source>
        <strain evidence="8">MeG22</strain>
    </source>
</reference>
<evidence type="ECO:0000256" key="1">
    <source>
        <dbReference type="ARBA" id="ARBA00004442"/>
    </source>
</evidence>
<keyword evidence="5" id="KW-0998">Cell outer membrane</keyword>
<dbReference type="RefSeq" id="WP_318349186.1">
    <property type="nucleotide sequence ID" value="NZ_AP018694.1"/>
</dbReference>
<comment type="similarity">
    <text evidence="2">Belongs to the SusD family.</text>
</comment>
<organism evidence="8 9">
    <name type="scientific">Aquipluma nitroreducens</name>
    <dbReference type="NCBI Taxonomy" id="2010828"/>
    <lineage>
        <taxon>Bacteria</taxon>
        <taxon>Pseudomonadati</taxon>
        <taxon>Bacteroidota</taxon>
        <taxon>Bacteroidia</taxon>
        <taxon>Marinilabiliales</taxon>
        <taxon>Prolixibacteraceae</taxon>
        <taxon>Aquipluma</taxon>
    </lineage>
</organism>
<evidence type="ECO:0000313" key="9">
    <source>
        <dbReference type="Proteomes" id="UP001193389"/>
    </source>
</evidence>
<dbReference type="CDD" id="cd08977">
    <property type="entry name" value="SusD"/>
    <property type="match status" value="1"/>
</dbReference>
<name>A0A5K7S3M3_9BACT</name>
<evidence type="ECO:0000256" key="3">
    <source>
        <dbReference type="ARBA" id="ARBA00022729"/>
    </source>
</evidence>
<proteinExistence type="inferred from homology"/>
<sequence>MNNHLIHKIAIYFLATILIFSSCKNTLREEVYSSLTTNSYFKSEQDFTLALYGAYKGLAPEWGYYHKYYHCINDSPTDMLLVDQAWAQGEYGVLKDFTWDASTGLFGGFIYDAIYIAISRANLVIDETSKTSVLTDAVKKRIIAESKFIRALCYYDGSGWFGGLPIVTDSAIDPLSKPSRASIEEVNTLIEKDLTEALGDLPVSVPKAEWGRATQGAAQALLCKLYMRTKDFAKAKDMAANVISGPYTLQATYGDVFSLSNEENNEIIFAINNITPNPQGNGSLFNAHALPSDFKPISSLDSWSGFRATMTLYNYFELGDHRRDYLIFDYPTRSGEIGHSVNPIVVKFPIDPTQAGHQGTNDELVLRLADIILCKAEAVNEVSGPTQEAFDLINVIRARAFGNTTHKLSTSDLPTKDAFRSYLLTERARELYHEGKRREDLIRFGKYIQFAKDRGATSADDHQLLFPIPKPSLDANTALVQNPGY</sequence>
<dbReference type="InterPro" id="IPR011990">
    <property type="entry name" value="TPR-like_helical_dom_sf"/>
</dbReference>
<comment type="subcellular location">
    <subcellularLocation>
        <location evidence="1">Cell outer membrane</location>
    </subcellularLocation>
</comment>
<dbReference type="Proteomes" id="UP001193389">
    <property type="component" value="Chromosome"/>
</dbReference>
<dbReference type="Pfam" id="PF14322">
    <property type="entry name" value="SusD-like_3"/>
    <property type="match status" value="1"/>
</dbReference>
<evidence type="ECO:0000313" key="8">
    <source>
        <dbReference type="EMBL" id="BBE16080.1"/>
    </source>
</evidence>
<dbReference type="KEGG" id="anf:AQPE_0217"/>
<evidence type="ECO:0000256" key="5">
    <source>
        <dbReference type="ARBA" id="ARBA00023237"/>
    </source>
</evidence>
<evidence type="ECO:0000256" key="4">
    <source>
        <dbReference type="ARBA" id="ARBA00023136"/>
    </source>
</evidence>
<dbReference type="Gene3D" id="1.25.40.390">
    <property type="match status" value="1"/>
</dbReference>
<gene>
    <name evidence="8" type="ORF">AQPE_0217</name>
</gene>
<keyword evidence="4" id="KW-0472">Membrane</keyword>
<dbReference type="InterPro" id="IPR012944">
    <property type="entry name" value="SusD_RagB_dom"/>
</dbReference>